<name>A0AAF0EPU2_9BASI</name>
<dbReference type="Proteomes" id="UP001213623">
    <property type="component" value="Chromosome 2"/>
</dbReference>
<organism evidence="15 16">
    <name type="scientific">Malassezia nana</name>
    <dbReference type="NCBI Taxonomy" id="180528"/>
    <lineage>
        <taxon>Eukaryota</taxon>
        <taxon>Fungi</taxon>
        <taxon>Dikarya</taxon>
        <taxon>Basidiomycota</taxon>
        <taxon>Ustilaginomycotina</taxon>
        <taxon>Malasseziomycetes</taxon>
        <taxon>Malasseziales</taxon>
        <taxon>Malasseziaceae</taxon>
        <taxon>Malassezia</taxon>
    </lineage>
</organism>
<accession>A0AAF0EPU2</accession>
<keyword evidence="11" id="KW-0460">Magnesium</keyword>
<evidence type="ECO:0000256" key="6">
    <source>
        <dbReference type="ARBA" id="ARBA00009999"/>
    </source>
</evidence>
<keyword evidence="16" id="KW-1185">Reference proteome</keyword>
<feature type="domain" description="HD/PDEase" evidence="14">
    <location>
        <begin position="336"/>
        <end position="453"/>
    </location>
</feature>
<dbReference type="SMART" id="SM00471">
    <property type="entry name" value="HDc"/>
    <property type="match status" value="1"/>
</dbReference>
<comment type="catalytic activity">
    <reaction evidence="1">
        <text>a 2'-deoxyribonucleoside 5'-phosphate + H2O = a 2'-deoxyribonucleoside + phosphate</text>
        <dbReference type="Rhea" id="RHEA:36167"/>
        <dbReference type="ChEBI" id="CHEBI:15377"/>
        <dbReference type="ChEBI" id="CHEBI:18274"/>
        <dbReference type="ChEBI" id="CHEBI:43474"/>
        <dbReference type="ChEBI" id="CHEBI:65317"/>
        <dbReference type="EC" id="3.1.3.89"/>
    </reaction>
</comment>
<keyword evidence="12" id="KW-0170">Cobalt</keyword>
<feature type="region of interest" description="Disordered" evidence="13">
    <location>
        <begin position="1"/>
        <end position="101"/>
    </location>
</feature>
<evidence type="ECO:0000256" key="1">
    <source>
        <dbReference type="ARBA" id="ARBA00001638"/>
    </source>
</evidence>
<dbReference type="AlphaFoldDB" id="A0AAF0EPU2"/>
<dbReference type="EMBL" id="CP119893">
    <property type="protein sequence ID" value="WFD25997.1"/>
    <property type="molecule type" value="Genomic_DNA"/>
</dbReference>
<evidence type="ECO:0000256" key="8">
    <source>
        <dbReference type="ARBA" id="ARBA00012964"/>
    </source>
</evidence>
<dbReference type="InterPro" id="IPR039356">
    <property type="entry name" value="YfbR/HDDC2"/>
</dbReference>
<comment type="subunit">
    <text evidence="7">Homodimer.</text>
</comment>
<evidence type="ECO:0000256" key="13">
    <source>
        <dbReference type="SAM" id="MobiDB-lite"/>
    </source>
</evidence>
<dbReference type="FunFam" id="1.10.3210.10:FF:000011">
    <property type="entry name" value="HD domain-containing protein 2"/>
    <property type="match status" value="1"/>
</dbReference>
<evidence type="ECO:0000256" key="7">
    <source>
        <dbReference type="ARBA" id="ARBA00011738"/>
    </source>
</evidence>
<gene>
    <name evidence="15" type="ORF">MNAN1_000972</name>
</gene>
<comment type="cofactor">
    <cofactor evidence="4">
        <name>Mg(2+)</name>
        <dbReference type="ChEBI" id="CHEBI:18420"/>
    </cofactor>
</comment>
<feature type="compositionally biased region" description="Basic and acidic residues" evidence="13">
    <location>
        <begin position="1"/>
        <end position="15"/>
    </location>
</feature>
<sequence length="512" mass="57954">MRLENVSKMKEKNSELEEDMTFAKRPMNDPSTLTRPLGALGASLSRTTNGAHFPAPAPAKKEVKEAAPSPQKPVPSMEQKNQTKPSHKVQFAAEEDEEIEPEEAYGDVFDIDEDLHPMDSSAIPEVNTIYVEDPAAERIIKDESVDLLHSGIARSFSAIPQSQAPMSRQDPFGDSDLQGPFDVRDSDTNTRFMATRRDKHQSMIERQDPDEDLALVGAAMAYAPSHRHSLAYQGAMRLSEKRSSAQRLRDSTEYSKLAHANLAMQMNDLPPLPDVPSRHIRLEPSSGLFPHAVLGTEHLTEQEDSKAVSKLLYFAHYLQNLKLSKRTGWYHHNVPSPESIADHMYRMAALSILIESDEVDYRKCVVMSLVHDMAEALVGDLTPLCKVEKEDKRRREVQAIHFLTHDLLGGSKASRRILELWHEYEERRTPEAKLVKDLDCFELCLQAYEYERTHDIMDLQPFWDGAASKVSSPEVQRWMGALLKKREAMWTSRGVSYQAETTRHGGAERQVE</sequence>
<evidence type="ECO:0000256" key="4">
    <source>
        <dbReference type="ARBA" id="ARBA00001946"/>
    </source>
</evidence>
<dbReference type="InterPro" id="IPR003607">
    <property type="entry name" value="HD/PDEase_dom"/>
</dbReference>
<comment type="function">
    <text evidence="5">Catalyzes the dephosphorylation of the nucleoside 5'-monophosphates deoxyadenosine monophosphate (dAMP), deoxycytidine monophosphate (dCMP), deoxyguanosine monophosphate (dGMP) and deoxythymidine monophosphate (dTMP).</text>
</comment>
<dbReference type="GO" id="GO:0009159">
    <property type="term" value="P:deoxyribonucleoside monophosphate catabolic process"/>
    <property type="evidence" value="ECO:0007669"/>
    <property type="project" value="UniProtKB-ARBA"/>
</dbReference>
<dbReference type="SUPFAM" id="SSF109604">
    <property type="entry name" value="HD-domain/PDEase-like"/>
    <property type="match status" value="1"/>
</dbReference>
<dbReference type="EC" id="3.1.3.89" evidence="8"/>
<comment type="cofactor">
    <cofactor evidence="2">
        <name>Mn(2+)</name>
        <dbReference type="ChEBI" id="CHEBI:29035"/>
    </cofactor>
</comment>
<evidence type="ECO:0000256" key="2">
    <source>
        <dbReference type="ARBA" id="ARBA00001936"/>
    </source>
</evidence>
<dbReference type="Gene3D" id="1.10.3210.10">
    <property type="entry name" value="Hypothetical protein af1432"/>
    <property type="match status" value="1"/>
</dbReference>
<evidence type="ECO:0000256" key="12">
    <source>
        <dbReference type="ARBA" id="ARBA00023285"/>
    </source>
</evidence>
<evidence type="ECO:0000259" key="14">
    <source>
        <dbReference type="SMART" id="SM00471"/>
    </source>
</evidence>
<dbReference type="GO" id="GO:0005737">
    <property type="term" value="C:cytoplasm"/>
    <property type="evidence" value="ECO:0007669"/>
    <property type="project" value="TreeGrafter"/>
</dbReference>
<evidence type="ECO:0000256" key="3">
    <source>
        <dbReference type="ARBA" id="ARBA00001941"/>
    </source>
</evidence>
<evidence type="ECO:0000256" key="11">
    <source>
        <dbReference type="ARBA" id="ARBA00022842"/>
    </source>
</evidence>
<protein>
    <recommendedName>
        <fullName evidence="8">5'-deoxynucleotidase</fullName>
        <ecNumber evidence="8">3.1.3.89</ecNumber>
    </recommendedName>
</protein>
<dbReference type="GO" id="GO:0002953">
    <property type="term" value="F:5'-deoxynucleotidase activity"/>
    <property type="evidence" value="ECO:0007669"/>
    <property type="project" value="UniProtKB-EC"/>
</dbReference>
<dbReference type="PANTHER" id="PTHR11845">
    <property type="entry name" value="5'-DEOXYNUCLEOTIDASE HDDC2"/>
    <property type="match status" value="1"/>
</dbReference>
<evidence type="ECO:0000256" key="9">
    <source>
        <dbReference type="ARBA" id="ARBA00022723"/>
    </source>
</evidence>
<comment type="cofactor">
    <cofactor evidence="3">
        <name>Co(2+)</name>
        <dbReference type="ChEBI" id="CHEBI:48828"/>
    </cofactor>
</comment>
<dbReference type="Pfam" id="PF13023">
    <property type="entry name" value="HD_3"/>
    <property type="match status" value="1"/>
</dbReference>
<dbReference type="PANTHER" id="PTHR11845:SF13">
    <property type="entry name" value="5'-DEOXYNUCLEOTIDASE HDDC2"/>
    <property type="match status" value="1"/>
</dbReference>
<evidence type="ECO:0000256" key="5">
    <source>
        <dbReference type="ARBA" id="ARBA00004074"/>
    </source>
</evidence>
<keyword evidence="10" id="KW-0378">Hydrolase</keyword>
<evidence type="ECO:0000313" key="15">
    <source>
        <dbReference type="EMBL" id="WFD25997.1"/>
    </source>
</evidence>
<evidence type="ECO:0000313" key="16">
    <source>
        <dbReference type="Proteomes" id="UP001213623"/>
    </source>
</evidence>
<evidence type="ECO:0000256" key="10">
    <source>
        <dbReference type="ARBA" id="ARBA00022801"/>
    </source>
</evidence>
<reference evidence="15" key="1">
    <citation type="submission" date="2023-03" db="EMBL/GenBank/DDBJ databases">
        <title>Mating type loci evolution in Malassezia.</title>
        <authorList>
            <person name="Coelho M.A."/>
        </authorList>
    </citation>
    <scope>NUCLEOTIDE SEQUENCE</scope>
    <source>
        <strain evidence="15">CBS 9557</strain>
    </source>
</reference>
<keyword evidence="9" id="KW-0479">Metal-binding</keyword>
<proteinExistence type="inferred from homology"/>
<comment type="similarity">
    <text evidence="6">Belongs to the HDDC2 family.</text>
</comment>
<dbReference type="InterPro" id="IPR006674">
    <property type="entry name" value="HD_domain"/>
</dbReference>
<dbReference type="GO" id="GO:0046872">
    <property type="term" value="F:metal ion binding"/>
    <property type="evidence" value="ECO:0007669"/>
    <property type="project" value="UniProtKB-KW"/>
</dbReference>